<evidence type="ECO:0000256" key="7">
    <source>
        <dbReference type="ARBA" id="ARBA00022786"/>
    </source>
</evidence>
<dbReference type="EC" id="2.3.2.31" evidence="2"/>
<dbReference type="CDD" id="cd20335">
    <property type="entry name" value="BRcat_RBR"/>
    <property type="match status" value="1"/>
</dbReference>
<dbReference type="Pfam" id="PF00097">
    <property type="entry name" value="zf-C3HC4"/>
    <property type="match status" value="1"/>
</dbReference>
<dbReference type="InterPro" id="IPR018957">
    <property type="entry name" value="Znf_C3HC4_RING-type"/>
</dbReference>
<dbReference type="InterPro" id="IPR013083">
    <property type="entry name" value="Znf_RING/FYVE/PHD"/>
</dbReference>
<dbReference type="SUPFAM" id="SSF57850">
    <property type="entry name" value="RING/U-box"/>
    <property type="match status" value="3"/>
</dbReference>
<keyword evidence="12" id="KW-1185">Reference proteome</keyword>
<keyword evidence="8" id="KW-0862">Zinc</keyword>
<keyword evidence="3" id="KW-0808">Transferase</keyword>
<dbReference type="Pfam" id="PF01485">
    <property type="entry name" value="IBR"/>
    <property type="match status" value="2"/>
</dbReference>
<keyword evidence="4" id="KW-0479">Metal-binding</keyword>
<dbReference type="STRING" id="686832.A0A0C3BZL7"/>
<evidence type="ECO:0000313" key="12">
    <source>
        <dbReference type="Proteomes" id="UP000053424"/>
    </source>
</evidence>
<dbReference type="CDD" id="cd22584">
    <property type="entry name" value="Rcat_RBR_unk"/>
    <property type="match status" value="1"/>
</dbReference>
<feature type="domain" description="RING-type" evidence="10">
    <location>
        <begin position="208"/>
        <end position="405"/>
    </location>
</feature>
<dbReference type="InterPro" id="IPR017907">
    <property type="entry name" value="Znf_RING_CS"/>
</dbReference>
<evidence type="ECO:0000256" key="8">
    <source>
        <dbReference type="ARBA" id="ARBA00022833"/>
    </source>
</evidence>
<dbReference type="AlphaFoldDB" id="A0A0C3BZL7"/>
<dbReference type="Gene3D" id="3.30.40.10">
    <property type="entry name" value="Zinc/RING finger domain, C3HC4 (zinc finger)"/>
    <property type="match status" value="1"/>
</dbReference>
<evidence type="ECO:0000256" key="9">
    <source>
        <dbReference type="SAM" id="MobiDB-lite"/>
    </source>
</evidence>
<evidence type="ECO:0000259" key="10">
    <source>
        <dbReference type="PROSITE" id="PS51873"/>
    </source>
</evidence>
<protein>
    <recommendedName>
        <fullName evidence="2">RBR-type E3 ubiquitin transferase</fullName>
        <ecNumber evidence="2">2.3.2.31</ecNumber>
    </recommendedName>
</protein>
<dbReference type="OrthoDB" id="9977870at2759"/>
<dbReference type="InterPro" id="IPR002867">
    <property type="entry name" value="IBR_dom"/>
</dbReference>
<reference evidence="11 12" key="1">
    <citation type="submission" date="2014-04" db="EMBL/GenBank/DDBJ databases">
        <authorList>
            <consortium name="DOE Joint Genome Institute"/>
            <person name="Kuo A."/>
            <person name="Gay G."/>
            <person name="Dore J."/>
            <person name="Kohler A."/>
            <person name="Nagy L.G."/>
            <person name="Floudas D."/>
            <person name="Copeland A."/>
            <person name="Barry K.W."/>
            <person name="Cichocki N."/>
            <person name="Veneault-Fourrey C."/>
            <person name="LaButti K."/>
            <person name="Lindquist E.A."/>
            <person name="Lipzen A."/>
            <person name="Lundell T."/>
            <person name="Morin E."/>
            <person name="Murat C."/>
            <person name="Sun H."/>
            <person name="Tunlid A."/>
            <person name="Henrissat B."/>
            <person name="Grigoriev I.V."/>
            <person name="Hibbett D.S."/>
            <person name="Martin F."/>
            <person name="Nordberg H.P."/>
            <person name="Cantor M.N."/>
            <person name="Hua S.X."/>
        </authorList>
    </citation>
    <scope>NUCLEOTIDE SEQUENCE [LARGE SCALE GENOMIC DNA]</scope>
    <source>
        <strain evidence="12">h7</strain>
    </source>
</reference>
<dbReference type="SMART" id="SM00647">
    <property type="entry name" value="IBR"/>
    <property type="match status" value="2"/>
</dbReference>
<dbReference type="Proteomes" id="UP000053424">
    <property type="component" value="Unassembled WGS sequence"/>
</dbReference>
<keyword evidence="7" id="KW-0833">Ubl conjugation pathway</keyword>
<dbReference type="InterPro" id="IPR044066">
    <property type="entry name" value="TRIAD_supradom"/>
</dbReference>
<evidence type="ECO:0000256" key="5">
    <source>
        <dbReference type="ARBA" id="ARBA00022737"/>
    </source>
</evidence>
<gene>
    <name evidence="11" type="ORF">M413DRAFT_71419</name>
</gene>
<dbReference type="HOGENOM" id="CLU_022048_7_7_1"/>
<dbReference type="EMBL" id="KN831779">
    <property type="protein sequence ID" value="KIM42040.1"/>
    <property type="molecule type" value="Genomic_DNA"/>
</dbReference>
<evidence type="ECO:0000313" key="11">
    <source>
        <dbReference type="EMBL" id="KIM42040.1"/>
    </source>
</evidence>
<name>A0A0C3BZL7_HEBCY</name>
<keyword evidence="5" id="KW-0677">Repeat</keyword>
<evidence type="ECO:0000256" key="4">
    <source>
        <dbReference type="ARBA" id="ARBA00022723"/>
    </source>
</evidence>
<dbReference type="Gene3D" id="1.20.120.1750">
    <property type="match status" value="1"/>
</dbReference>
<dbReference type="GO" id="GO:0061630">
    <property type="term" value="F:ubiquitin protein ligase activity"/>
    <property type="evidence" value="ECO:0007669"/>
    <property type="project" value="UniProtKB-EC"/>
</dbReference>
<organism evidence="11 12">
    <name type="scientific">Hebeloma cylindrosporum</name>
    <dbReference type="NCBI Taxonomy" id="76867"/>
    <lineage>
        <taxon>Eukaryota</taxon>
        <taxon>Fungi</taxon>
        <taxon>Dikarya</taxon>
        <taxon>Basidiomycota</taxon>
        <taxon>Agaricomycotina</taxon>
        <taxon>Agaricomycetes</taxon>
        <taxon>Agaricomycetidae</taxon>
        <taxon>Agaricales</taxon>
        <taxon>Agaricineae</taxon>
        <taxon>Hymenogastraceae</taxon>
        <taxon>Hebeloma</taxon>
    </lineage>
</organism>
<accession>A0A0C3BZL7</accession>
<feature type="compositionally biased region" description="Polar residues" evidence="9">
    <location>
        <begin position="171"/>
        <end position="180"/>
    </location>
</feature>
<dbReference type="PROSITE" id="PS00518">
    <property type="entry name" value="ZF_RING_1"/>
    <property type="match status" value="1"/>
</dbReference>
<dbReference type="GO" id="GO:0016567">
    <property type="term" value="P:protein ubiquitination"/>
    <property type="evidence" value="ECO:0007669"/>
    <property type="project" value="InterPro"/>
</dbReference>
<dbReference type="PANTHER" id="PTHR11685">
    <property type="entry name" value="RBR FAMILY RING FINGER AND IBR DOMAIN-CONTAINING"/>
    <property type="match status" value="1"/>
</dbReference>
<evidence type="ECO:0000256" key="6">
    <source>
        <dbReference type="ARBA" id="ARBA00022771"/>
    </source>
</evidence>
<proteinExistence type="predicted"/>
<dbReference type="GO" id="GO:0008270">
    <property type="term" value="F:zinc ion binding"/>
    <property type="evidence" value="ECO:0007669"/>
    <property type="project" value="UniProtKB-KW"/>
</dbReference>
<evidence type="ECO:0000256" key="1">
    <source>
        <dbReference type="ARBA" id="ARBA00001798"/>
    </source>
</evidence>
<evidence type="ECO:0000256" key="3">
    <source>
        <dbReference type="ARBA" id="ARBA00022679"/>
    </source>
</evidence>
<reference evidence="12" key="2">
    <citation type="submission" date="2015-01" db="EMBL/GenBank/DDBJ databases">
        <title>Evolutionary Origins and Diversification of the Mycorrhizal Mutualists.</title>
        <authorList>
            <consortium name="DOE Joint Genome Institute"/>
            <consortium name="Mycorrhizal Genomics Consortium"/>
            <person name="Kohler A."/>
            <person name="Kuo A."/>
            <person name="Nagy L.G."/>
            <person name="Floudas D."/>
            <person name="Copeland A."/>
            <person name="Barry K.W."/>
            <person name="Cichocki N."/>
            <person name="Veneault-Fourrey C."/>
            <person name="LaButti K."/>
            <person name="Lindquist E.A."/>
            <person name="Lipzen A."/>
            <person name="Lundell T."/>
            <person name="Morin E."/>
            <person name="Murat C."/>
            <person name="Riley R."/>
            <person name="Ohm R."/>
            <person name="Sun H."/>
            <person name="Tunlid A."/>
            <person name="Henrissat B."/>
            <person name="Grigoriev I.V."/>
            <person name="Hibbett D.S."/>
            <person name="Martin F."/>
        </authorList>
    </citation>
    <scope>NUCLEOTIDE SEQUENCE [LARGE SCALE GENOMIC DNA]</scope>
    <source>
        <strain evidence="12">h7</strain>
    </source>
</reference>
<sequence length="490" mass="54844">MSLISFPPTSVIHFGGAPIVDDLDDETASLIARLALEDLDEVINARKGKARADALPTDEELAYQLQCQQYQDWLAITEDHKFAKRIKLTQRMTIGNALTADADYLEAFIASEEAAEADRRAAERLSRGEPLPPKTTSQTRVEDPAFVMHPEPHPEYSSFGPQSQDDEDTASSDGSSTIDVQFTRPAPRMVVSNRVSEATAGPSVNHYKTVHCTICDDKLRHRDALHTPCDHQYCRGCVLSLVEHFTRDESLFPLRCCQSPIPVSDVIPFISGALSKLFLSKHAEFSVLSKDRIYCVAPTCSTFLGSSEGLATSAVQCPRCRQSTCPRCKQAAHGEEDCAVNTATIQLRALARQQGWQTCPGCHTLVELHTGCFHMTCRCRTQFCYVCAVPWKGCTCPQWEENRLLVTAQQRVENELGPRAVRNTAPAVFERQVQERARTLMQNHDCQRHAWKYRDGGGRCEECHFHLPQFLLICRNCSLLACVRCSRNRL</sequence>
<feature type="region of interest" description="Disordered" evidence="9">
    <location>
        <begin position="119"/>
        <end position="183"/>
    </location>
</feature>
<comment type="catalytic activity">
    <reaction evidence="1">
        <text>[E2 ubiquitin-conjugating enzyme]-S-ubiquitinyl-L-cysteine + [acceptor protein]-L-lysine = [E2 ubiquitin-conjugating enzyme]-L-cysteine + [acceptor protein]-N(6)-ubiquitinyl-L-lysine.</text>
        <dbReference type="EC" id="2.3.2.31"/>
    </reaction>
</comment>
<dbReference type="InterPro" id="IPR031127">
    <property type="entry name" value="E3_UB_ligase_RBR"/>
</dbReference>
<evidence type="ECO:0000256" key="2">
    <source>
        <dbReference type="ARBA" id="ARBA00012251"/>
    </source>
</evidence>
<keyword evidence="6" id="KW-0863">Zinc-finger</keyword>
<dbReference type="PROSITE" id="PS51873">
    <property type="entry name" value="TRIAD"/>
    <property type="match status" value="1"/>
</dbReference>